<feature type="domain" description="PAC" evidence="7">
    <location>
        <begin position="208"/>
        <end position="260"/>
    </location>
</feature>
<keyword evidence="2" id="KW-0145">Chemotaxis</keyword>
<dbReference type="PRINTS" id="PR00260">
    <property type="entry name" value="CHEMTRNSDUCR"/>
</dbReference>
<accession>A0A291GHH9</accession>
<dbReference type="Pfam" id="PF13426">
    <property type="entry name" value="PAS_9"/>
    <property type="match status" value="1"/>
</dbReference>
<dbReference type="CDD" id="cd11386">
    <property type="entry name" value="MCP_signal"/>
    <property type="match status" value="1"/>
</dbReference>
<evidence type="ECO:0000256" key="2">
    <source>
        <dbReference type="ARBA" id="ARBA00022500"/>
    </source>
</evidence>
<dbReference type="FunFam" id="1.10.287.950:FF:000001">
    <property type="entry name" value="Methyl-accepting chemotaxis sensory transducer"/>
    <property type="match status" value="1"/>
</dbReference>
<dbReference type="PROSITE" id="PS50113">
    <property type="entry name" value="PAC"/>
    <property type="match status" value="1"/>
</dbReference>
<dbReference type="InterPro" id="IPR004090">
    <property type="entry name" value="Chemotax_Me-accpt_rcpt"/>
</dbReference>
<dbReference type="GO" id="GO:0007165">
    <property type="term" value="P:signal transduction"/>
    <property type="evidence" value="ECO:0007669"/>
    <property type="project" value="UniProtKB-KW"/>
</dbReference>
<keyword evidence="10" id="KW-1185">Reference proteome</keyword>
<protein>
    <submittedName>
        <fullName evidence="9">Chemotaxis protein</fullName>
    </submittedName>
</protein>
<dbReference type="InterPro" id="IPR001610">
    <property type="entry name" value="PAC"/>
</dbReference>
<dbReference type="PROSITE" id="PS50885">
    <property type="entry name" value="HAMP"/>
    <property type="match status" value="1"/>
</dbReference>
<dbReference type="NCBIfam" id="TIGR00229">
    <property type="entry name" value="sensory_box"/>
    <property type="match status" value="3"/>
</dbReference>
<dbReference type="Proteomes" id="UP000217935">
    <property type="component" value="Chromosome"/>
</dbReference>
<dbReference type="Pfam" id="PF08447">
    <property type="entry name" value="PAS_3"/>
    <property type="match status" value="2"/>
</dbReference>
<sequence length="689" mass="75019">MIAIFNRKHDSKPKSLSPLEQVLEETHVVVCCAPDGTILTVNDLFCETTGYSAEEAIGKDYSFFVRAKDKQTASELWASVRAGKIHKGIAPRLNKKGEEIWFSATYSPHRDKDGKIDAIYVIGREISEMHLKRRDNRSKEDAIKRSMAYIEFDLTGNIIWANTLFLEATGYTLEEIRGQHHRIFMPAGETGTQAYRDFWERLAKGSSEKGQVKRIGKGGKILWLESTYETLIDPEGRPFKVVKYAFDITKAKNMEADARGQIDAIQKVQAVIEFSPDGTITHANRIFCDVMGYTNQEIIGKPHAMFVEPSYAASADYKAFWDKLRRGEALSDEYDRLGKGGKKVTIRASYNPIRNAAGEVVKVVKFAVDTTIYRLTADTLMAGLDHLSKGDLSVQLDQNLGEFDDIRVNFNATISRLREIVGGIADGAQLVKSEADSIGQATDDLARRTEHQAATLEESAAALDQLVASVKGVAETASQVQSRSGEARTHTVQAGEVVDRAITAMDEIETSSKQVASITSVIDDIAFQTNLLALNAGVEAARAGEAGRGFAVVASEVRALAQRSSEAAREIATLISTATAQVSGGVELVREAGSALARIREVAEKIHEGIAQVATSTTEQATGLGELSSAINQLDQTTQQNAAMSEETNAATVNLRNNVGTMEEDLSFFSVVVPPSASVQSQPPFARSA</sequence>
<dbReference type="PANTHER" id="PTHR43531">
    <property type="entry name" value="PROTEIN ICFG"/>
    <property type="match status" value="1"/>
</dbReference>
<dbReference type="CDD" id="cd00130">
    <property type="entry name" value="PAS"/>
    <property type="match status" value="3"/>
</dbReference>
<evidence type="ECO:0000313" key="9">
    <source>
        <dbReference type="EMBL" id="ATG49454.1"/>
    </source>
</evidence>
<evidence type="ECO:0000256" key="4">
    <source>
        <dbReference type="PROSITE-ProRule" id="PRU00284"/>
    </source>
</evidence>
<evidence type="ECO:0000256" key="1">
    <source>
        <dbReference type="ARBA" id="ARBA00004370"/>
    </source>
</evidence>
<dbReference type="InterPro" id="IPR051310">
    <property type="entry name" value="MCP_chemotaxis"/>
</dbReference>
<dbReference type="RefSeq" id="WP_096806946.1">
    <property type="nucleotide sequence ID" value="NZ_CP022196.1"/>
</dbReference>
<dbReference type="Pfam" id="PF00015">
    <property type="entry name" value="MCPsignal"/>
    <property type="match status" value="1"/>
</dbReference>
<proteinExistence type="inferred from homology"/>
<reference evidence="9 10" key="1">
    <citation type="submission" date="2017-06" db="EMBL/GenBank/DDBJ databases">
        <title>Celeribacter sp. TSPH2 complete genome sequence.</title>
        <authorList>
            <person name="Woo J.-H."/>
            <person name="Kim H.-S."/>
        </authorList>
    </citation>
    <scope>NUCLEOTIDE SEQUENCE [LARGE SCALE GENOMIC DNA]</scope>
    <source>
        <strain evidence="9 10">TSPH2</strain>
    </source>
</reference>
<keyword evidence="4" id="KW-0807">Transducer</keyword>
<dbReference type="SUPFAM" id="SSF55785">
    <property type="entry name" value="PYP-like sensor domain (PAS domain)"/>
    <property type="match status" value="3"/>
</dbReference>
<dbReference type="InterPro" id="IPR003660">
    <property type="entry name" value="HAMP_dom"/>
</dbReference>
<evidence type="ECO:0000259" key="7">
    <source>
        <dbReference type="PROSITE" id="PS50113"/>
    </source>
</evidence>
<feature type="domain" description="HAMP" evidence="8">
    <location>
        <begin position="378"/>
        <end position="422"/>
    </location>
</feature>
<dbReference type="GO" id="GO:0006935">
    <property type="term" value="P:chemotaxis"/>
    <property type="evidence" value="ECO:0007669"/>
    <property type="project" value="UniProtKB-KW"/>
</dbReference>
<dbReference type="STRING" id="1758178.GCA_001550095_02483"/>
<dbReference type="PROSITE" id="PS50112">
    <property type="entry name" value="PAS"/>
    <property type="match status" value="3"/>
</dbReference>
<dbReference type="OrthoDB" id="9765776at2"/>
<dbReference type="InterPro" id="IPR000700">
    <property type="entry name" value="PAS-assoc_C"/>
</dbReference>
<feature type="domain" description="Methyl-accepting transducer" evidence="5">
    <location>
        <begin position="427"/>
        <end position="656"/>
    </location>
</feature>
<comment type="similarity">
    <text evidence="3">Belongs to the methyl-accepting chemotaxis (MCP) protein family.</text>
</comment>
<dbReference type="InterPro" id="IPR035965">
    <property type="entry name" value="PAS-like_dom_sf"/>
</dbReference>
<evidence type="ECO:0000259" key="6">
    <source>
        <dbReference type="PROSITE" id="PS50112"/>
    </source>
</evidence>
<dbReference type="InterPro" id="IPR013655">
    <property type="entry name" value="PAS_fold_3"/>
</dbReference>
<evidence type="ECO:0000256" key="3">
    <source>
        <dbReference type="ARBA" id="ARBA00029447"/>
    </source>
</evidence>
<dbReference type="KEGG" id="ceh:CEW89_18850"/>
<dbReference type="SMART" id="SM00091">
    <property type="entry name" value="PAS"/>
    <property type="match status" value="3"/>
</dbReference>
<organism evidence="9 10">
    <name type="scientific">Celeribacter ethanolicus</name>
    <dbReference type="NCBI Taxonomy" id="1758178"/>
    <lineage>
        <taxon>Bacteria</taxon>
        <taxon>Pseudomonadati</taxon>
        <taxon>Pseudomonadota</taxon>
        <taxon>Alphaproteobacteria</taxon>
        <taxon>Rhodobacterales</taxon>
        <taxon>Roseobacteraceae</taxon>
        <taxon>Celeribacter</taxon>
    </lineage>
</organism>
<feature type="domain" description="PAS" evidence="6">
    <location>
        <begin position="35"/>
        <end position="59"/>
    </location>
</feature>
<dbReference type="GO" id="GO:0016020">
    <property type="term" value="C:membrane"/>
    <property type="evidence" value="ECO:0007669"/>
    <property type="project" value="UniProtKB-SubCell"/>
</dbReference>
<comment type="subcellular location">
    <subcellularLocation>
        <location evidence="1">Membrane</location>
    </subcellularLocation>
</comment>
<dbReference type="SMART" id="SM00086">
    <property type="entry name" value="PAC"/>
    <property type="match status" value="3"/>
</dbReference>
<dbReference type="PROSITE" id="PS50111">
    <property type="entry name" value="CHEMOTAXIS_TRANSDUC_2"/>
    <property type="match status" value="1"/>
</dbReference>
<dbReference type="Gene3D" id="3.30.450.20">
    <property type="entry name" value="PAS domain"/>
    <property type="match status" value="3"/>
</dbReference>
<feature type="domain" description="PAS" evidence="6">
    <location>
        <begin position="271"/>
        <end position="301"/>
    </location>
</feature>
<evidence type="ECO:0000259" key="5">
    <source>
        <dbReference type="PROSITE" id="PS50111"/>
    </source>
</evidence>
<dbReference type="AlphaFoldDB" id="A0A291GHH9"/>
<dbReference type="PANTHER" id="PTHR43531:SF11">
    <property type="entry name" value="METHYL-ACCEPTING CHEMOTAXIS PROTEIN 3"/>
    <property type="match status" value="1"/>
</dbReference>
<dbReference type="Gene3D" id="1.10.287.950">
    <property type="entry name" value="Methyl-accepting chemotaxis protein"/>
    <property type="match status" value="1"/>
</dbReference>
<dbReference type="SMART" id="SM00283">
    <property type="entry name" value="MA"/>
    <property type="match status" value="1"/>
</dbReference>
<name>A0A291GHH9_9RHOB</name>
<dbReference type="InterPro" id="IPR004089">
    <property type="entry name" value="MCPsignal_dom"/>
</dbReference>
<dbReference type="InterPro" id="IPR000014">
    <property type="entry name" value="PAS"/>
</dbReference>
<dbReference type="SUPFAM" id="SSF58104">
    <property type="entry name" value="Methyl-accepting chemotaxis protein (MCP) signaling domain"/>
    <property type="match status" value="1"/>
</dbReference>
<dbReference type="EMBL" id="CP022196">
    <property type="protein sequence ID" value="ATG49454.1"/>
    <property type="molecule type" value="Genomic_DNA"/>
</dbReference>
<evidence type="ECO:0000259" key="8">
    <source>
        <dbReference type="PROSITE" id="PS50885"/>
    </source>
</evidence>
<dbReference type="GO" id="GO:0004888">
    <property type="term" value="F:transmembrane signaling receptor activity"/>
    <property type="evidence" value="ECO:0007669"/>
    <property type="project" value="InterPro"/>
</dbReference>
<gene>
    <name evidence="9" type="ORF">CEW89_18850</name>
</gene>
<feature type="domain" description="PAS" evidence="6">
    <location>
        <begin position="153"/>
        <end position="186"/>
    </location>
</feature>
<evidence type="ECO:0000313" key="10">
    <source>
        <dbReference type="Proteomes" id="UP000217935"/>
    </source>
</evidence>